<organism evidence="1 2">
    <name type="scientific">Ruminiclostridium sufflavum DSM 19573</name>
    <dbReference type="NCBI Taxonomy" id="1121337"/>
    <lineage>
        <taxon>Bacteria</taxon>
        <taxon>Bacillati</taxon>
        <taxon>Bacillota</taxon>
        <taxon>Clostridia</taxon>
        <taxon>Eubacteriales</taxon>
        <taxon>Oscillospiraceae</taxon>
        <taxon>Ruminiclostridium</taxon>
    </lineage>
</organism>
<protein>
    <recommendedName>
        <fullName evidence="3">DUF4062 domain-containing protein</fullName>
    </recommendedName>
</protein>
<dbReference type="AlphaFoldDB" id="A0A318XNH1"/>
<dbReference type="EMBL" id="QKMR01000003">
    <property type="protein sequence ID" value="PYG89577.1"/>
    <property type="molecule type" value="Genomic_DNA"/>
</dbReference>
<evidence type="ECO:0008006" key="3">
    <source>
        <dbReference type="Google" id="ProtNLM"/>
    </source>
</evidence>
<evidence type="ECO:0000313" key="2">
    <source>
        <dbReference type="Proteomes" id="UP000248132"/>
    </source>
</evidence>
<proteinExistence type="predicted"/>
<comment type="caution">
    <text evidence="1">The sequence shown here is derived from an EMBL/GenBank/DDBJ whole genome shotgun (WGS) entry which is preliminary data.</text>
</comment>
<dbReference type="OrthoDB" id="9784936at2"/>
<reference evidence="1 2" key="1">
    <citation type="submission" date="2018-06" db="EMBL/GenBank/DDBJ databases">
        <title>Genomic Encyclopedia of Type Strains, Phase I: the one thousand microbial genomes (KMG-I) project.</title>
        <authorList>
            <person name="Kyrpides N."/>
        </authorList>
    </citation>
    <scope>NUCLEOTIDE SEQUENCE [LARGE SCALE GENOMIC DNA]</scope>
    <source>
        <strain evidence="1 2">DSM 19573</strain>
    </source>
</reference>
<evidence type="ECO:0000313" key="1">
    <source>
        <dbReference type="EMBL" id="PYG89577.1"/>
    </source>
</evidence>
<dbReference type="Proteomes" id="UP000248132">
    <property type="component" value="Unassembled WGS sequence"/>
</dbReference>
<name>A0A318XNH1_9FIRM</name>
<sequence length="361" mass="42524">MINILQYNVLISCPQDVEKKKYVKAIKETLEKFNKSYGKHYFVYLKSIYWKDDVFPEYGDTPQNIINKQIVNSSDLNVAVFCNRWGQPTENYGSATEEEIRKMINEKKNVFLYFIHSKAYPEDTDLNQLQCIETFKREYAQKGIYSEVEDNINNFKERLLSSVSNFFDTQQDNIKAELDRDWDHIIEDYEIQFKYMDEKHTSIICTKTFIIKALINDYQFLSDRYGWKGDSEILSVDGADIVDIDSENNPYKVYTVKFDRPLSKNEVTKITVKIRLDNTQKVDPCYLSYSPNIPIKSLTLHTEFYPSNVSNVRKTAYEIFDGISGRSPVETGNLEIIDNRIKYTFDSLQRTKRYSLKWVLK</sequence>
<gene>
    <name evidence="1" type="ORF">LY28_00797</name>
</gene>
<accession>A0A318XNH1</accession>
<dbReference type="RefSeq" id="WP_110460862.1">
    <property type="nucleotide sequence ID" value="NZ_QKMR01000003.1"/>
</dbReference>
<keyword evidence="2" id="KW-1185">Reference proteome</keyword>